<evidence type="ECO:0008006" key="2">
    <source>
        <dbReference type="Google" id="ProtNLM"/>
    </source>
</evidence>
<comment type="caution">
    <text evidence="1">The sequence shown here is derived from an EMBL/GenBank/DDBJ whole genome shotgun (WGS) entry which is preliminary data.</text>
</comment>
<dbReference type="EMBL" id="JAFIQS010000003">
    <property type="protein sequence ID" value="KAG5171827.1"/>
    <property type="molecule type" value="Genomic_DNA"/>
</dbReference>
<accession>A0A8H8CME6</accession>
<dbReference type="AlphaFoldDB" id="A0A8H8CME6"/>
<dbReference type="OrthoDB" id="2977329at2759"/>
<proteinExistence type="predicted"/>
<reference evidence="1" key="1">
    <citation type="submission" date="2021-02" db="EMBL/GenBank/DDBJ databases">
        <title>Psilocybe cubensis genome.</title>
        <authorList>
            <person name="Mckernan K.J."/>
            <person name="Crawford S."/>
            <person name="Trippe A."/>
            <person name="Kane L.T."/>
            <person name="Mclaughlin S."/>
        </authorList>
    </citation>
    <scope>NUCLEOTIDE SEQUENCE [LARGE SCALE GENOMIC DNA]</scope>
    <source>
        <strain evidence="1">MGC-MH-2018</strain>
    </source>
</reference>
<sequence length="483" mass="53754">MSFTTCLPQEILEGIIDFLHDDRRSLHACSLASLKLVTASRHHLYSETTISFSKFQRLLLLLDAPWSSLANTIIRLVITGEENPKKSAQERLARKRALKLAGGGVRKEHVFDNPSRIHERLQRVGSVRLSGIPSNAIPDSFWALLAAMKGVKAVETHRIGLQCPLSFFRFVASLPLLAKLSISRPTISTGATRLVASRTRTRICEGGGVDFLLPHTGTGPAIQMPLLDLRRTSQLPTQDQSLHASTVAGISVLEWMLIQNPRPSVKTLRLNLDYEQEMLSLLSTYLQSAGSQVENLCVVLPSCITGLHNMPLIELSQITRIQHLHVEGLFTSHDTSTHILEPYFRGLFAQLLCPSSLTNPVQRDAEVAAPSPLISQLTFTLTVDAKNEASFFGMPDHTMLQTFTWFSLPEIIEEVLAPFPDVLRTLQVQLRVRMAGAVSDRDRLYSEDVIRGGVWKKFAEQGRTLRVGILPMLDREGDYDDSP</sequence>
<name>A0A8H8CME6_PSICU</name>
<evidence type="ECO:0000313" key="1">
    <source>
        <dbReference type="EMBL" id="KAG5171827.1"/>
    </source>
</evidence>
<protein>
    <recommendedName>
        <fullName evidence="2">F-box domain-containing protein</fullName>
    </recommendedName>
</protein>
<organism evidence="1">
    <name type="scientific">Psilocybe cubensis</name>
    <name type="common">Psychedelic mushroom</name>
    <name type="synonym">Stropharia cubensis</name>
    <dbReference type="NCBI Taxonomy" id="181762"/>
    <lineage>
        <taxon>Eukaryota</taxon>
        <taxon>Fungi</taxon>
        <taxon>Dikarya</taxon>
        <taxon>Basidiomycota</taxon>
        <taxon>Agaricomycotina</taxon>
        <taxon>Agaricomycetes</taxon>
        <taxon>Agaricomycetidae</taxon>
        <taxon>Agaricales</taxon>
        <taxon>Agaricineae</taxon>
        <taxon>Strophariaceae</taxon>
        <taxon>Psilocybe</taxon>
    </lineage>
</organism>
<gene>
    <name evidence="1" type="ORF">JR316_003915</name>
</gene>